<proteinExistence type="predicted"/>
<accession>A0A410PTW4</accession>
<evidence type="ECO:0000313" key="1">
    <source>
        <dbReference type="EMBL" id="QAT42318.1"/>
    </source>
</evidence>
<dbReference type="OrthoDB" id="2083825at2"/>
<organism evidence="1 2">
    <name type="scientific">Aminipila luticellarii</name>
    <dbReference type="NCBI Taxonomy" id="2507160"/>
    <lineage>
        <taxon>Bacteria</taxon>
        <taxon>Bacillati</taxon>
        <taxon>Bacillota</taxon>
        <taxon>Clostridia</taxon>
        <taxon>Peptostreptococcales</taxon>
        <taxon>Anaerovoracaceae</taxon>
        <taxon>Aminipila</taxon>
    </lineage>
</organism>
<dbReference type="KEGG" id="amij:EQM06_03215"/>
<keyword evidence="2" id="KW-1185">Reference proteome</keyword>
<reference evidence="1 2" key="1">
    <citation type="submission" date="2019-01" db="EMBL/GenBank/DDBJ databases">
        <title>Draft genomes of a novel of Aminipila strains.</title>
        <authorList>
            <person name="Ma S."/>
        </authorList>
    </citation>
    <scope>NUCLEOTIDE SEQUENCE [LARGE SCALE GENOMIC DNA]</scope>
    <source>
        <strain evidence="2">JN-39</strain>
    </source>
</reference>
<evidence type="ECO:0000313" key="2">
    <source>
        <dbReference type="Proteomes" id="UP000287601"/>
    </source>
</evidence>
<dbReference type="EMBL" id="CP035281">
    <property type="protein sequence ID" value="QAT42318.1"/>
    <property type="molecule type" value="Genomic_DNA"/>
</dbReference>
<name>A0A410PTW4_9FIRM</name>
<sequence length="79" mass="9416">MFSKKKKAPEPIFDVTKKIAKTWWGGTKLIPTTKSEQRKMKAEILRRHPNATVLDSREKKRKDLEWIDRIEEFDAFLND</sequence>
<protein>
    <submittedName>
        <fullName evidence="1">Uncharacterized protein</fullName>
    </submittedName>
</protein>
<dbReference type="Proteomes" id="UP000287601">
    <property type="component" value="Chromosome"/>
</dbReference>
<gene>
    <name evidence="1" type="ORF">EQM06_03215</name>
</gene>
<dbReference type="RefSeq" id="WP_128744968.1">
    <property type="nucleotide sequence ID" value="NZ_CP035281.1"/>
</dbReference>
<dbReference type="AlphaFoldDB" id="A0A410PTW4"/>